<evidence type="ECO:0000256" key="2">
    <source>
        <dbReference type="ARBA" id="ARBA00022737"/>
    </source>
</evidence>
<evidence type="ECO:0000256" key="1">
    <source>
        <dbReference type="ARBA" id="ARBA00022614"/>
    </source>
</evidence>
<dbReference type="Pfam" id="PF20160">
    <property type="entry name" value="C-JID"/>
    <property type="match status" value="1"/>
</dbReference>
<dbReference type="InterPro" id="IPR011713">
    <property type="entry name" value="Leu-rich_rpt_3"/>
</dbReference>
<dbReference type="AlphaFoldDB" id="A0AA39SW84"/>
<feature type="domain" description="Disease resistance R13L4/SHOC-2-like LRR" evidence="5">
    <location>
        <begin position="356"/>
        <end position="475"/>
    </location>
</feature>
<proteinExistence type="predicted"/>
<reference evidence="6" key="1">
    <citation type="journal article" date="2022" name="Plant J.">
        <title>Strategies of tolerance reflected in two North American maple genomes.</title>
        <authorList>
            <person name="McEvoy S.L."/>
            <person name="Sezen U.U."/>
            <person name="Trouern-Trend A."/>
            <person name="McMahon S.M."/>
            <person name="Schaberg P.G."/>
            <person name="Yang J."/>
            <person name="Wegrzyn J.L."/>
            <person name="Swenson N.G."/>
        </authorList>
    </citation>
    <scope>NUCLEOTIDE SEQUENCE</scope>
    <source>
        <strain evidence="6">NS2018</strain>
    </source>
</reference>
<feature type="region of interest" description="Disordered" evidence="3">
    <location>
        <begin position="769"/>
        <end position="837"/>
    </location>
</feature>
<dbReference type="SUPFAM" id="SSF52058">
    <property type="entry name" value="L domain-like"/>
    <property type="match status" value="2"/>
</dbReference>
<dbReference type="PANTHER" id="PTHR48051:SF54">
    <property type="entry name" value="LEUCINE-RICH REPEAT-CONTAINING PROTEIN"/>
    <property type="match status" value="1"/>
</dbReference>
<dbReference type="InterPro" id="IPR045344">
    <property type="entry name" value="C-JID"/>
</dbReference>
<dbReference type="PANTHER" id="PTHR48051">
    <property type="match status" value="1"/>
</dbReference>
<organism evidence="6 7">
    <name type="scientific">Acer saccharum</name>
    <name type="common">Sugar maple</name>
    <dbReference type="NCBI Taxonomy" id="4024"/>
    <lineage>
        <taxon>Eukaryota</taxon>
        <taxon>Viridiplantae</taxon>
        <taxon>Streptophyta</taxon>
        <taxon>Embryophyta</taxon>
        <taxon>Tracheophyta</taxon>
        <taxon>Spermatophyta</taxon>
        <taxon>Magnoliopsida</taxon>
        <taxon>eudicotyledons</taxon>
        <taxon>Gunneridae</taxon>
        <taxon>Pentapetalae</taxon>
        <taxon>rosids</taxon>
        <taxon>malvids</taxon>
        <taxon>Sapindales</taxon>
        <taxon>Sapindaceae</taxon>
        <taxon>Hippocastanoideae</taxon>
        <taxon>Acereae</taxon>
        <taxon>Acer</taxon>
    </lineage>
</organism>
<reference evidence="6" key="2">
    <citation type="submission" date="2023-06" db="EMBL/GenBank/DDBJ databases">
        <authorList>
            <person name="Swenson N.G."/>
            <person name="Wegrzyn J.L."/>
            <person name="Mcevoy S.L."/>
        </authorList>
    </citation>
    <scope>NUCLEOTIDE SEQUENCE</scope>
    <source>
        <strain evidence="6">NS2018</strain>
        <tissue evidence="6">Leaf</tissue>
    </source>
</reference>
<evidence type="ECO:0000259" key="5">
    <source>
        <dbReference type="Pfam" id="PF23598"/>
    </source>
</evidence>
<dbReference type="EMBL" id="JAUESC010000003">
    <property type="protein sequence ID" value="KAK0600967.1"/>
    <property type="molecule type" value="Genomic_DNA"/>
</dbReference>
<dbReference type="InterPro" id="IPR055414">
    <property type="entry name" value="LRR_R13L4/SHOC2-like"/>
</dbReference>
<gene>
    <name evidence="6" type="ORF">LWI29_020016</name>
</gene>
<dbReference type="GO" id="GO:0005737">
    <property type="term" value="C:cytoplasm"/>
    <property type="evidence" value="ECO:0007669"/>
    <property type="project" value="TreeGrafter"/>
</dbReference>
<dbReference type="Gene3D" id="3.80.10.10">
    <property type="entry name" value="Ribonuclease Inhibitor"/>
    <property type="match status" value="3"/>
</dbReference>
<evidence type="ECO:0000259" key="4">
    <source>
        <dbReference type="Pfam" id="PF20160"/>
    </source>
</evidence>
<comment type="caution">
    <text evidence="6">The sequence shown here is derived from an EMBL/GenBank/DDBJ whole genome shotgun (WGS) entry which is preliminary data.</text>
</comment>
<dbReference type="InterPro" id="IPR032675">
    <property type="entry name" value="LRR_dom_sf"/>
</dbReference>
<dbReference type="Pfam" id="PF23598">
    <property type="entry name" value="LRR_14"/>
    <property type="match status" value="1"/>
</dbReference>
<dbReference type="InterPro" id="IPR003591">
    <property type="entry name" value="Leu-rich_rpt_typical-subtyp"/>
</dbReference>
<protein>
    <submittedName>
        <fullName evidence="6">Uncharacterized protein</fullName>
    </submittedName>
</protein>
<feature type="domain" description="C-JID" evidence="4">
    <location>
        <begin position="627"/>
        <end position="765"/>
    </location>
</feature>
<dbReference type="Proteomes" id="UP001168877">
    <property type="component" value="Unassembled WGS sequence"/>
</dbReference>
<sequence length="837" mass="95432">MGRDIVNKESPNKIGKRSRLWRQKDVICTLKNDDGTPEVQGIVLDMIKINKDIHLSPQVFKKMYNLRLLKFYDSTYYDYSKVNCSEDLSDPYKPRSLIRHGYPLQAPFYNFTYSNYSKVNFLKGPSILSDKLRSLNWYGYPLHAPFYNSTSSDYSKVNFLEGLSVLSDKLRSLIWHGYPLQALPSNFNPNNLVELDLRGSNLKRLWEDCMDIPKLRWLNLSGCTRVTTIPNLSKSPLLELIDLSGCTCVIKISDLSKSPLLEMIYLQDCRSLLDIPLLAQHPKYLVYLCSRGCTSLRSFPSDIHFESLTSLDLMKRAAIKELPHSIAYLNGLEELFLGGCEDLETLPSGICNLTSLRHLDLSDCSRLEILGGNLGNLKSLKYLSVKRAAIKEIPHSIAHLNGLKELFLRRCENLETLPSGFCNLTSLQHLDLSDCSRLKILPENLGNLKYLNYLSADRIAICQLPYSVKRLKKLSSGLGFLYSFTRLFLSDCNLNYIPKDIGRLSSLVELDLSVNSFDGLPQSMRELYCLKFLHLDNCNMVVSLIDLPPNLTHLSACDCKQLQSIPNALDFVRIIKTKSKPKPTEFIFTNCMNLEETAVSNMLIHPLLKRPVKYSHKVFTSFRFCYPGRKAPKWFRYTTEGSLIKFQKTFDPNLKGFAVCAVIAFEKYLFNGDSQHKLGVHFNGTCSDGDQSSPTNIMSETAYVASRNRNYRTLIDSDHVAFGYCSSYGLREGCIKNYSFECRLSEESPNCRVKSWVVCPIYYQDSDTVDSDEAGTSGSRFDEEEMEPHPKENENLQTVKYGEPIEHNGETSGIRRSRTSNDYLEEEVEPHPKRLNI</sequence>
<dbReference type="SMART" id="SM00369">
    <property type="entry name" value="LRR_TYP"/>
    <property type="match status" value="4"/>
</dbReference>
<keyword evidence="1" id="KW-0433">Leucine-rich repeat</keyword>
<evidence type="ECO:0000256" key="3">
    <source>
        <dbReference type="SAM" id="MobiDB-lite"/>
    </source>
</evidence>
<evidence type="ECO:0000313" key="7">
    <source>
        <dbReference type="Proteomes" id="UP001168877"/>
    </source>
</evidence>
<keyword evidence="7" id="KW-1185">Reference proteome</keyword>
<keyword evidence="2" id="KW-0677">Repeat</keyword>
<accession>A0AA39SW84</accession>
<dbReference type="Pfam" id="PF07725">
    <property type="entry name" value="LRR_3"/>
    <property type="match status" value="1"/>
</dbReference>
<name>A0AA39SW84_ACESA</name>
<evidence type="ECO:0000313" key="6">
    <source>
        <dbReference type="EMBL" id="KAK0600967.1"/>
    </source>
</evidence>
<dbReference type="InterPro" id="IPR050216">
    <property type="entry name" value="LRR_domain-containing"/>
</dbReference>